<dbReference type="RefSeq" id="WP_271276068.1">
    <property type="nucleotide sequence ID" value="NZ_BAABFD010000006.1"/>
</dbReference>
<dbReference type="Pfam" id="PF12740">
    <property type="entry name" value="PETase"/>
    <property type="match status" value="1"/>
</dbReference>
<dbReference type="InterPro" id="IPR041127">
    <property type="entry name" value="PET_hydrolase/cutinase-like"/>
</dbReference>
<dbReference type="InterPro" id="IPR029058">
    <property type="entry name" value="AB_hydrolase_fold"/>
</dbReference>
<organism evidence="9 10">
    <name type="scientific">Nonomuraea ferruginea</name>
    <dbReference type="NCBI Taxonomy" id="46174"/>
    <lineage>
        <taxon>Bacteria</taxon>
        <taxon>Bacillati</taxon>
        <taxon>Actinomycetota</taxon>
        <taxon>Actinomycetes</taxon>
        <taxon>Streptosporangiales</taxon>
        <taxon>Streptosporangiaceae</taxon>
        <taxon>Nonomuraea</taxon>
    </lineage>
</organism>
<comment type="catalytic activity">
    <reaction evidence="3">
        <text>a butanoate ester + H2O = an aliphatic alcohol + butanoate + H(+)</text>
        <dbReference type="Rhea" id="RHEA:47348"/>
        <dbReference type="ChEBI" id="CHEBI:2571"/>
        <dbReference type="ChEBI" id="CHEBI:15377"/>
        <dbReference type="ChEBI" id="CHEBI:15378"/>
        <dbReference type="ChEBI" id="CHEBI:17968"/>
        <dbReference type="ChEBI" id="CHEBI:50477"/>
    </reaction>
    <physiologicalReaction direction="left-to-right" evidence="3">
        <dbReference type="Rhea" id="RHEA:47349"/>
    </physiologicalReaction>
</comment>
<dbReference type="Gene3D" id="3.40.50.1820">
    <property type="entry name" value="alpha/beta hydrolase"/>
    <property type="match status" value="1"/>
</dbReference>
<evidence type="ECO:0000313" key="10">
    <source>
        <dbReference type="Proteomes" id="UP001212498"/>
    </source>
</evidence>
<comment type="subcellular location">
    <subcellularLocation>
        <location evidence="1">Periplasm</location>
    </subcellularLocation>
</comment>
<feature type="chain" id="PRO_5047137231" description="poly(ethylene terephthalate) hydrolase" evidence="7">
    <location>
        <begin position="23"/>
        <end position="266"/>
    </location>
</feature>
<evidence type="ECO:0000256" key="7">
    <source>
        <dbReference type="SAM" id="SignalP"/>
    </source>
</evidence>
<comment type="catalytic activity">
    <reaction evidence="4">
        <text>(ethylene terephthalate)(n) + H2O = (ethylene terephthalate)(n-1) + 4-[(2-hydroxyethoxy)carbonyl]benzoate + H(+)</text>
        <dbReference type="Rhea" id="RHEA:49528"/>
        <dbReference type="Rhea" id="RHEA-COMP:12420"/>
        <dbReference type="Rhea" id="RHEA-COMP:12421"/>
        <dbReference type="ChEBI" id="CHEBI:15377"/>
        <dbReference type="ChEBI" id="CHEBI:15378"/>
        <dbReference type="ChEBI" id="CHEBI:131701"/>
        <dbReference type="ChEBI" id="CHEBI:131704"/>
        <dbReference type="EC" id="3.1.1.101"/>
    </reaction>
    <physiologicalReaction direction="left-to-right" evidence="4">
        <dbReference type="Rhea" id="RHEA:49529"/>
    </physiologicalReaction>
</comment>
<proteinExistence type="predicted"/>
<feature type="signal peptide" evidence="7">
    <location>
        <begin position="1"/>
        <end position="22"/>
    </location>
</feature>
<evidence type="ECO:0000256" key="5">
    <source>
        <dbReference type="ARBA" id="ARBA00033764"/>
    </source>
</evidence>
<evidence type="ECO:0000256" key="2">
    <source>
        <dbReference type="ARBA" id="ARBA00022764"/>
    </source>
</evidence>
<dbReference type="SUPFAM" id="SSF53474">
    <property type="entry name" value="alpha/beta-Hydrolases"/>
    <property type="match status" value="1"/>
</dbReference>
<dbReference type="EC" id="3.1.1.101" evidence="5"/>
<dbReference type="EMBL" id="JAPNUD010000020">
    <property type="protein sequence ID" value="MDA0641044.1"/>
    <property type="molecule type" value="Genomic_DNA"/>
</dbReference>
<evidence type="ECO:0000256" key="6">
    <source>
        <dbReference type="ARBA" id="ARBA00033780"/>
    </source>
</evidence>
<evidence type="ECO:0000259" key="8">
    <source>
        <dbReference type="Pfam" id="PF12740"/>
    </source>
</evidence>
<protein>
    <recommendedName>
        <fullName evidence="5">poly(ethylene terephthalate) hydrolase</fullName>
        <ecNumber evidence="5">3.1.1.101</ecNumber>
    </recommendedName>
    <alternativeName>
        <fullName evidence="6">Poly(ethylene terephthalate) hydrolase</fullName>
    </alternativeName>
</protein>
<evidence type="ECO:0000313" key="9">
    <source>
        <dbReference type="EMBL" id="MDA0641044.1"/>
    </source>
</evidence>
<reference evidence="9 10" key="1">
    <citation type="submission" date="2022-11" db="EMBL/GenBank/DDBJ databases">
        <title>Nonomuraea corallina sp. nov., a new species of the genus Nonomuraea isolated from sea side sediment in Thai sea.</title>
        <authorList>
            <person name="Ngamcharungchit C."/>
            <person name="Matsumoto A."/>
            <person name="Suriyachadkun C."/>
            <person name="Panbangred W."/>
            <person name="Inahashi Y."/>
            <person name="Intra B."/>
        </authorList>
    </citation>
    <scope>NUCLEOTIDE SEQUENCE [LARGE SCALE GENOMIC DNA]</scope>
    <source>
        <strain evidence="9 10">DSM 43553</strain>
    </source>
</reference>
<name>A0ABT4SVI9_9ACTN</name>
<gene>
    <name evidence="9" type="ORF">OUY24_10480</name>
</gene>
<sequence length="266" mass="28387">MFRRLLIPLLLVLILGTAPASAATTNWGAPGPYATAVEIGAVNTLYYPRDIAGSDRRHPVIVWGNGTGGAPLVYRDLLLQWASHGFIVSAANTPMSNLGISMRAGIDALAQRDADPSSVFHRKVDLTRIGASGHSQGGAAAIVVGADSRVDTILPIQPGPLADIDDVHGPAFLMAGQRDSIVWPALVKAFYNAADHIPAIYGEVRGADHFTVVGDPGPFAAPTTAWWRFQLMDDLQARALFYGPNCGICVDSVTWSDVRRNARVPR</sequence>
<keyword evidence="10" id="KW-1185">Reference proteome</keyword>
<comment type="caution">
    <text evidence="9">The sequence shown here is derived from an EMBL/GenBank/DDBJ whole genome shotgun (WGS) entry which is preliminary data.</text>
</comment>
<evidence type="ECO:0000256" key="1">
    <source>
        <dbReference type="ARBA" id="ARBA00004418"/>
    </source>
</evidence>
<feature type="domain" description="PET hydrolase/cutinase-like" evidence="8">
    <location>
        <begin position="44"/>
        <end position="233"/>
    </location>
</feature>
<keyword evidence="2" id="KW-0574">Periplasm</keyword>
<evidence type="ECO:0000256" key="3">
    <source>
        <dbReference type="ARBA" id="ARBA00033629"/>
    </source>
</evidence>
<keyword evidence="7" id="KW-0732">Signal</keyword>
<evidence type="ECO:0000256" key="4">
    <source>
        <dbReference type="ARBA" id="ARBA00033707"/>
    </source>
</evidence>
<accession>A0ABT4SVI9</accession>
<dbReference type="Proteomes" id="UP001212498">
    <property type="component" value="Unassembled WGS sequence"/>
</dbReference>